<gene>
    <name evidence="2" type="ORF">GMARGA_LOCUS2861</name>
</gene>
<dbReference type="EMBL" id="CAJVQB010000955">
    <property type="protein sequence ID" value="CAG8514735.1"/>
    <property type="molecule type" value="Genomic_DNA"/>
</dbReference>
<evidence type="ECO:0000313" key="2">
    <source>
        <dbReference type="EMBL" id="CAG8514735.1"/>
    </source>
</evidence>
<evidence type="ECO:0000313" key="3">
    <source>
        <dbReference type="Proteomes" id="UP000789901"/>
    </source>
</evidence>
<accession>A0ABM8W3E7</accession>
<protein>
    <submittedName>
        <fullName evidence="2">31966_t:CDS:1</fullName>
    </submittedName>
</protein>
<reference evidence="2 3" key="1">
    <citation type="submission" date="2021-06" db="EMBL/GenBank/DDBJ databases">
        <authorList>
            <person name="Kallberg Y."/>
            <person name="Tangrot J."/>
            <person name="Rosling A."/>
        </authorList>
    </citation>
    <scope>NUCLEOTIDE SEQUENCE [LARGE SCALE GENOMIC DNA]</scope>
    <source>
        <strain evidence="2 3">120-4 pot B 10/14</strain>
    </source>
</reference>
<sequence>MQFLTSDTGESDISENNNRPHFKKQTTLLFGRLEDIDIPIPLLSNVNLCIKITQAVEKLHGLTYLQQKADNDNASK</sequence>
<keyword evidence="3" id="KW-1185">Reference proteome</keyword>
<evidence type="ECO:0000256" key="1">
    <source>
        <dbReference type="SAM" id="MobiDB-lite"/>
    </source>
</evidence>
<name>A0ABM8W3E7_GIGMA</name>
<proteinExistence type="predicted"/>
<comment type="caution">
    <text evidence="2">The sequence shown here is derived from an EMBL/GenBank/DDBJ whole genome shotgun (WGS) entry which is preliminary data.</text>
</comment>
<dbReference type="Proteomes" id="UP000789901">
    <property type="component" value="Unassembled WGS sequence"/>
</dbReference>
<feature type="region of interest" description="Disordered" evidence="1">
    <location>
        <begin position="1"/>
        <end position="20"/>
    </location>
</feature>
<organism evidence="2 3">
    <name type="scientific">Gigaspora margarita</name>
    <dbReference type="NCBI Taxonomy" id="4874"/>
    <lineage>
        <taxon>Eukaryota</taxon>
        <taxon>Fungi</taxon>
        <taxon>Fungi incertae sedis</taxon>
        <taxon>Mucoromycota</taxon>
        <taxon>Glomeromycotina</taxon>
        <taxon>Glomeromycetes</taxon>
        <taxon>Diversisporales</taxon>
        <taxon>Gigasporaceae</taxon>
        <taxon>Gigaspora</taxon>
    </lineage>
</organism>